<dbReference type="InterPro" id="IPR040074">
    <property type="entry name" value="BssD/PflA/YjjW"/>
</dbReference>
<dbReference type="PROSITE" id="PS00198">
    <property type="entry name" value="4FE4S_FER_1"/>
    <property type="match status" value="1"/>
</dbReference>
<dbReference type="Pfam" id="PF00037">
    <property type="entry name" value="Fer4"/>
    <property type="match status" value="1"/>
</dbReference>
<keyword evidence="6 11" id="KW-0560">Oxidoreductase</keyword>
<dbReference type="InterPro" id="IPR017900">
    <property type="entry name" value="4Fe4S_Fe_S_CS"/>
</dbReference>
<protein>
    <submittedName>
        <fullName evidence="11">(Formate-C-acetyltransferase)-activating enzyme</fullName>
        <ecNumber evidence="11">1.97.1.4</ecNumber>
    </submittedName>
</protein>
<dbReference type="NCBIfam" id="TIGR04041">
    <property type="entry name" value="activase_YjjW"/>
    <property type="match status" value="1"/>
</dbReference>
<dbReference type="InterPro" id="IPR017896">
    <property type="entry name" value="4Fe4S_Fe-S-bd"/>
</dbReference>
<dbReference type="HOGENOM" id="CLU_058969_3_1_0"/>
<dbReference type="SFLD" id="SFLDG01066">
    <property type="entry name" value="organic_radical-activating_enz"/>
    <property type="match status" value="1"/>
</dbReference>
<dbReference type="Pfam" id="PF04055">
    <property type="entry name" value="Radical_SAM"/>
    <property type="match status" value="1"/>
</dbReference>
<evidence type="ECO:0000259" key="9">
    <source>
        <dbReference type="PROSITE" id="PS51379"/>
    </source>
</evidence>
<keyword evidence="12" id="KW-1185">Reference proteome</keyword>
<evidence type="ECO:0000259" key="10">
    <source>
        <dbReference type="PROSITE" id="PS51918"/>
    </source>
</evidence>
<sequence length="279" mass="32143">MYAVVNNIIKFSNVDGPGNRMAVFFQGCNFRCIYCHNPETIHLCNNCGECVKVCPVGALTREDGIVKWDKKICVDCDECIKTCRFFSSPKTEKYTVADLLKETEKVKIFIQGVTVSGGEATLNAHFITEFFKEVKKMNLSVFVDTNGGIDLSLEEYKEFVEVTDKFMLDIKAWDSTEHKELTGADNEIVLKNLRFLLEKNKMYEVRTVVNSMINAKETIMKTAEILKDYPDVRYKIIAYRHFGVKEEFKEKFHPLPNIKDLEKLKSEAEKIMKNEIILL</sequence>
<dbReference type="InterPro" id="IPR058240">
    <property type="entry name" value="rSAM_sf"/>
</dbReference>
<dbReference type="SUPFAM" id="SSF54862">
    <property type="entry name" value="4Fe-4S ferredoxins"/>
    <property type="match status" value="1"/>
</dbReference>
<proteinExistence type="inferred from homology"/>
<evidence type="ECO:0000256" key="1">
    <source>
        <dbReference type="ARBA" id="ARBA00001966"/>
    </source>
</evidence>
<dbReference type="PIRSF" id="PIRSF000371">
    <property type="entry name" value="PFL_act_enz"/>
    <property type="match status" value="1"/>
</dbReference>
<dbReference type="InterPro" id="IPR001989">
    <property type="entry name" value="Radical_activat_CS"/>
</dbReference>
<dbReference type="GO" id="GO:0051539">
    <property type="term" value="F:4 iron, 4 sulfur cluster binding"/>
    <property type="evidence" value="ECO:0007669"/>
    <property type="project" value="UniProtKB-KW"/>
</dbReference>
<keyword evidence="5" id="KW-0479">Metal-binding</keyword>
<dbReference type="PANTHER" id="PTHR30352:SF13">
    <property type="entry name" value="GLYCYL-RADICAL ENZYME ACTIVATING ENZYME YJJW-RELATED"/>
    <property type="match status" value="1"/>
</dbReference>
<keyword evidence="8" id="KW-0411">Iron-sulfur</keyword>
<comment type="similarity">
    <text evidence="2">Belongs to the organic radical-activating enzymes family.</text>
</comment>
<gene>
    <name evidence="11" type="ordered locus">Sterm_1777</name>
</gene>
<dbReference type="GO" id="GO:0043365">
    <property type="term" value="F:[formate-C-acetyltransferase]-activating enzyme activity"/>
    <property type="evidence" value="ECO:0007669"/>
    <property type="project" value="UniProtKB-EC"/>
</dbReference>
<dbReference type="SFLD" id="SFLDG01118">
    <property type="entry name" value="activating_enzymes__group_2"/>
    <property type="match status" value="1"/>
</dbReference>
<dbReference type="PROSITE" id="PS51379">
    <property type="entry name" value="4FE4S_FER_2"/>
    <property type="match status" value="1"/>
</dbReference>
<dbReference type="InterPro" id="IPR013785">
    <property type="entry name" value="Aldolase_TIM"/>
</dbReference>
<dbReference type="SFLD" id="SFLDS00029">
    <property type="entry name" value="Radical_SAM"/>
    <property type="match status" value="1"/>
</dbReference>
<evidence type="ECO:0000256" key="8">
    <source>
        <dbReference type="ARBA" id="ARBA00023014"/>
    </source>
</evidence>
<organism evidence="11 12">
    <name type="scientific">Sebaldella termitidis (strain ATCC 33386 / NCTC 11300)</name>
    <dbReference type="NCBI Taxonomy" id="526218"/>
    <lineage>
        <taxon>Bacteria</taxon>
        <taxon>Fusobacteriati</taxon>
        <taxon>Fusobacteriota</taxon>
        <taxon>Fusobacteriia</taxon>
        <taxon>Fusobacteriales</taxon>
        <taxon>Leptotrichiaceae</taxon>
        <taxon>Sebaldella</taxon>
    </lineage>
</organism>
<dbReference type="PROSITE" id="PS51918">
    <property type="entry name" value="RADICAL_SAM"/>
    <property type="match status" value="1"/>
</dbReference>
<name>D1AIQ1_SEBTE</name>
<accession>D1AIQ1</accession>
<dbReference type="InterPro" id="IPR007197">
    <property type="entry name" value="rSAM"/>
</dbReference>
<evidence type="ECO:0000313" key="11">
    <source>
        <dbReference type="EMBL" id="ACZ08635.1"/>
    </source>
</evidence>
<reference evidence="11 12" key="2">
    <citation type="journal article" date="2010" name="Stand. Genomic Sci.">
        <title>Complete genome sequence of Sebaldella termitidis type strain (NCTC 11300).</title>
        <authorList>
            <person name="Harmon-Smith M."/>
            <person name="Celia L."/>
            <person name="Chertkov O."/>
            <person name="Lapidus A."/>
            <person name="Copeland A."/>
            <person name="Glavina Del Rio T."/>
            <person name="Nolan M."/>
            <person name="Lucas S."/>
            <person name="Tice H."/>
            <person name="Cheng J.F."/>
            <person name="Han C."/>
            <person name="Detter J.C."/>
            <person name="Bruce D."/>
            <person name="Goodwin L."/>
            <person name="Pitluck S."/>
            <person name="Pati A."/>
            <person name="Liolios K."/>
            <person name="Ivanova N."/>
            <person name="Mavromatis K."/>
            <person name="Mikhailova N."/>
            <person name="Chen A."/>
            <person name="Palaniappan K."/>
            <person name="Land M."/>
            <person name="Hauser L."/>
            <person name="Chang Y.J."/>
            <person name="Jeffries C.D."/>
            <person name="Brettin T."/>
            <person name="Goker M."/>
            <person name="Beck B."/>
            <person name="Bristow J."/>
            <person name="Eisen J.A."/>
            <person name="Markowitz V."/>
            <person name="Hugenholtz P."/>
            <person name="Kyrpides N.C."/>
            <person name="Klenk H.P."/>
            <person name="Chen F."/>
        </authorList>
    </citation>
    <scope>NUCLEOTIDE SEQUENCE [LARGE SCALE GENOMIC DNA]</scope>
    <source>
        <strain evidence="12">ATCC 33386 / NCTC 11300</strain>
    </source>
</reference>
<dbReference type="SUPFAM" id="SSF102114">
    <property type="entry name" value="Radical SAM enzymes"/>
    <property type="match status" value="1"/>
</dbReference>
<dbReference type="eggNOG" id="COG1180">
    <property type="taxonomic scope" value="Bacteria"/>
</dbReference>
<dbReference type="Gene3D" id="3.20.20.70">
    <property type="entry name" value="Aldolase class I"/>
    <property type="match status" value="1"/>
</dbReference>
<comment type="cofactor">
    <cofactor evidence="1">
        <name>[4Fe-4S] cluster</name>
        <dbReference type="ChEBI" id="CHEBI:49883"/>
    </cofactor>
</comment>
<dbReference type="PANTHER" id="PTHR30352">
    <property type="entry name" value="PYRUVATE FORMATE-LYASE-ACTIVATING ENZYME"/>
    <property type="match status" value="1"/>
</dbReference>
<evidence type="ECO:0000256" key="4">
    <source>
        <dbReference type="ARBA" id="ARBA00022691"/>
    </source>
</evidence>
<dbReference type="InterPro" id="IPR012839">
    <property type="entry name" value="Organic_radical_activase"/>
</dbReference>
<dbReference type="RefSeq" id="WP_012861231.1">
    <property type="nucleotide sequence ID" value="NC_013517.1"/>
</dbReference>
<dbReference type="Proteomes" id="UP000000845">
    <property type="component" value="Chromosome"/>
</dbReference>
<evidence type="ECO:0000256" key="3">
    <source>
        <dbReference type="ARBA" id="ARBA00022485"/>
    </source>
</evidence>
<dbReference type="PROSITE" id="PS01087">
    <property type="entry name" value="RADICAL_ACTIVATING"/>
    <property type="match status" value="1"/>
</dbReference>
<evidence type="ECO:0000256" key="2">
    <source>
        <dbReference type="ARBA" id="ARBA00009777"/>
    </source>
</evidence>
<dbReference type="Gene3D" id="3.30.70.20">
    <property type="match status" value="1"/>
</dbReference>
<keyword evidence="3" id="KW-0004">4Fe-4S</keyword>
<dbReference type="AlphaFoldDB" id="D1AIQ1"/>
<dbReference type="InterPro" id="IPR034457">
    <property type="entry name" value="Organic_radical-activating"/>
</dbReference>
<keyword evidence="4" id="KW-0949">S-adenosyl-L-methionine</keyword>
<evidence type="ECO:0000256" key="5">
    <source>
        <dbReference type="ARBA" id="ARBA00022723"/>
    </source>
</evidence>
<dbReference type="KEGG" id="str:Sterm_1777"/>
<dbReference type="STRING" id="526218.Sterm_1777"/>
<dbReference type="InterPro" id="IPR023912">
    <property type="entry name" value="YjjW_bact"/>
</dbReference>
<evidence type="ECO:0000313" key="12">
    <source>
        <dbReference type="Proteomes" id="UP000000845"/>
    </source>
</evidence>
<dbReference type="GO" id="GO:0046872">
    <property type="term" value="F:metal ion binding"/>
    <property type="evidence" value="ECO:0007669"/>
    <property type="project" value="UniProtKB-KW"/>
</dbReference>
<dbReference type="EC" id="1.97.1.4" evidence="11"/>
<feature type="domain" description="Radical SAM core" evidence="10">
    <location>
        <begin position="14"/>
        <end position="274"/>
    </location>
</feature>
<dbReference type="CDD" id="cd01335">
    <property type="entry name" value="Radical_SAM"/>
    <property type="match status" value="1"/>
</dbReference>
<dbReference type="SFLD" id="SFLDF00392">
    <property type="entry name" value="YjjI_activase"/>
    <property type="match status" value="1"/>
</dbReference>
<evidence type="ECO:0000256" key="7">
    <source>
        <dbReference type="ARBA" id="ARBA00023004"/>
    </source>
</evidence>
<evidence type="ECO:0000256" key="6">
    <source>
        <dbReference type="ARBA" id="ARBA00023002"/>
    </source>
</evidence>
<reference evidence="12" key="1">
    <citation type="submission" date="2009-09" db="EMBL/GenBank/DDBJ databases">
        <title>The complete chromosome of Sebaldella termitidis ATCC 33386.</title>
        <authorList>
            <consortium name="US DOE Joint Genome Institute (JGI-PGF)"/>
            <person name="Lucas S."/>
            <person name="Copeland A."/>
            <person name="Lapidus A."/>
            <person name="Glavina del Rio T."/>
            <person name="Dalin E."/>
            <person name="Tice H."/>
            <person name="Bruce D."/>
            <person name="Goodwin L."/>
            <person name="Pitluck S."/>
            <person name="Kyrpides N."/>
            <person name="Mavromatis K."/>
            <person name="Ivanova N."/>
            <person name="Mikhailova N."/>
            <person name="Sims D."/>
            <person name="Meincke L."/>
            <person name="Brettin T."/>
            <person name="Detter J.C."/>
            <person name="Han C."/>
            <person name="Larimer F."/>
            <person name="Land M."/>
            <person name="Hauser L."/>
            <person name="Markowitz V."/>
            <person name="Cheng J.F."/>
            <person name="Hugenholtz P."/>
            <person name="Woyke T."/>
            <person name="Wu D."/>
            <person name="Eisen J.A."/>
        </authorList>
    </citation>
    <scope>NUCLEOTIDE SEQUENCE [LARGE SCALE GENOMIC DNA]</scope>
    <source>
        <strain evidence="12">ATCC 33386 / NCTC 11300</strain>
    </source>
</reference>
<dbReference type="EMBL" id="CP001739">
    <property type="protein sequence ID" value="ACZ08635.1"/>
    <property type="molecule type" value="Genomic_DNA"/>
</dbReference>
<feature type="domain" description="4Fe-4S ferredoxin-type" evidence="9">
    <location>
        <begin position="36"/>
        <end position="64"/>
    </location>
</feature>
<keyword evidence="7" id="KW-0408">Iron</keyword>